<dbReference type="PRINTS" id="PR00081">
    <property type="entry name" value="GDHRDH"/>
</dbReference>
<comment type="caution">
    <text evidence="2">The sequence shown here is derived from an EMBL/GenBank/DDBJ whole genome shotgun (WGS) entry which is preliminary data.</text>
</comment>
<dbReference type="EMBL" id="JAXIVU010000004">
    <property type="protein sequence ID" value="MDY7218883.1"/>
    <property type="molecule type" value="Genomic_DNA"/>
</dbReference>
<dbReference type="Pfam" id="PF00106">
    <property type="entry name" value="adh_short"/>
    <property type="match status" value="1"/>
</dbReference>
<organism evidence="2 3">
    <name type="scientific">Denitrificimonas halotolerans</name>
    <dbReference type="NCBI Taxonomy" id="3098930"/>
    <lineage>
        <taxon>Bacteria</taxon>
        <taxon>Pseudomonadati</taxon>
        <taxon>Pseudomonadota</taxon>
        <taxon>Gammaproteobacteria</taxon>
        <taxon>Pseudomonadales</taxon>
        <taxon>Pseudomonadaceae</taxon>
        <taxon>Denitrificimonas</taxon>
    </lineage>
</organism>
<dbReference type="Gene3D" id="3.40.50.720">
    <property type="entry name" value="NAD(P)-binding Rossmann-like Domain"/>
    <property type="match status" value="1"/>
</dbReference>
<dbReference type="Proteomes" id="UP001294570">
    <property type="component" value="Unassembled WGS sequence"/>
</dbReference>
<dbReference type="PANTHER" id="PTHR44147:SF2">
    <property type="entry name" value="DEHYDROGENASE_REDUCTASE SDR FAMILY MEMBER 1"/>
    <property type="match status" value="1"/>
</dbReference>
<evidence type="ECO:0000256" key="1">
    <source>
        <dbReference type="SAM" id="MobiDB-lite"/>
    </source>
</evidence>
<evidence type="ECO:0000313" key="3">
    <source>
        <dbReference type="Proteomes" id="UP001294570"/>
    </source>
</evidence>
<feature type="compositionally biased region" description="Pro residues" evidence="1">
    <location>
        <begin position="284"/>
        <end position="293"/>
    </location>
</feature>
<accession>A0ABU5GPG6</accession>
<dbReference type="RefSeq" id="WP_321552975.1">
    <property type="nucleotide sequence ID" value="NZ_JAXIVU010000004.1"/>
</dbReference>
<evidence type="ECO:0000313" key="2">
    <source>
        <dbReference type="EMBL" id="MDY7218883.1"/>
    </source>
</evidence>
<reference evidence="2 3" key="1">
    <citation type="submission" date="2023-12" db="EMBL/GenBank/DDBJ databases">
        <title>Denitrificimonas halotolerans sp. nov.,a novel species isolated from landfill leachate.</title>
        <authorList>
            <person name="Wang S."/>
        </authorList>
    </citation>
    <scope>NUCLEOTIDE SEQUENCE [LARGE SCALE GENOMIC DNA]</scope>
    <source>
        <strain evidence="2 3">JX-1</strain>
    </source>
</reference>
<dbReference type="InterPro" id="IPR002347">
    <property type="entry name" value="SDR_fam"/>
</dbReference>
<protein>
    <submittedName>
        <fullName evidence="2">SDR family NAD(P)-dependent oxidoreductase</fullName>
    </submittedName>
</protein>
<proteinExistence type="predicted"/>
<sequence>MQTQQKQVAIVTGASRGAGRGIALALAKKGMIVYVTGRSTTMGSAIGWDGSILPGTVYDTAEQIKQAGGLAIPVVCDHSDDAQTAALFAQVEKEQGRLDILVNNAAFMHNQLIEQKPFWEKEVQAYKILDVGLRSAYIASWHAAQIMVKQGSGLIMFSSSFGASCYMHGPAYGAQKAGVDKLAHDMAIDFSGTGVRTVSIWMGPLLTERSAIAGDVSKEQYEQFMASAESPEFIGEIIYAIAHDPKGDELSGHRLISAEIAQRYQITDRDGLQPPSYRKLLGSPPQPNPAKIY</sequence>
<dbReference type="InterPro" id="IPR036291">
    <property type="entry name" value="NAD(P)-bd_dom_sf"/>
</dbReference>
<keyword evidence="3" id="KW-1185">Reference proteome</keyword>
<gene>
    <name evidence="2" type="ORF">TOI97_04770</name>
</gene>
<feature type="region of interest" description="Disordered" evidence="1">
    <location>
        <begin position="270"/>
        <end position="293"/>
    </location>
</feature>
<dbReference type="PANTHER" id="PTHR44147">
    <property type="entry name" value="DEHYDROGENASE/REDUCTASE SDR FAMILY MEMBER 1"/>
    <property type="match status" value="1"/>
</dbReference>
<name>A0ABU5GPG6_9GAMM</name>
<dbReference type="SUPFAM" id="SSF51735">
    <property type="entry name" value="NAD(P)-binding Rossmann-fold domains"/>
    <property type="match status" value="1"/>
</dbReference>